<gene>
    <name evidence="1" type="ORF">CP97_11865</name>
</gene>
<reference evidence="1 2" key="1">
    <citation type="journal article" date="2015" name="Int. J. Syst. Evol. Microbiol.">
        <title>Erythrobacter atlanticus sp. nov., a bacterium from ocean sediment able to degrade polycyclic aromatic hydrocarbons.</title>
        <authorList>
            <person name="Zhuang L."/>
            <person name="Liu Y."/>
            <person name="Wang L."/>
            <person name="Wang W."/>
            <person name="Shao Z."/>
        </authorList>
    </citation>
    <scope>NUCLEOTIDE SEQUENCE [LARGE SCALE GENOMIC DNA]</scope>
    <source>
        <strain evidence="2">s21-N3</strain>
    </source>
</reference>
<protein>
    <recommendedName>
        <fullName evidence="3">Sulfotransferase domain-containing protein</fullName>
    </recommendedName>
</protein>
<dbReference type="SUPFAM" id="SSF52540">
    <property type="entry name" value="P-loop containing nucleoside triphosphate hydrolases"/>
    <property type="match status" value="1"/>
</dbReference>
<dbReference type="KEGG" id="ery:CP97_11865"/>
<dbReference type="STRING" id="1648404.CP97_11865"/>
<sequence length="280" mass="31486">MGRHGKMPPLLLGSREGADMPEIFIQRDNLDEVGERFDRKPLEQGVFLNSIPKSGSHLLRNVLRMFVPTDQTYAADFIQWGNLQAHRAAFDPARPQLSWGHLFFADASLIETANLRRILLYRDPYEWIIARARFILSQQFQGNVDHLRTGVLSSDELLTMMIFGLPHKLPSLNDIYELNAAAWLGARCHIVRYEELVSHVRDIGSSGTADFFGELLGACGIAIPDDWAERVKTGSARNESATARENLTGVAIDLPETLPERHRALVDYHAPGLRKLLGYS</sequence>
<dbReference type="InterPro" id="IPR027417">
    <property type="entry name" value="P-loop_NTPase"/>
</dbReference>
<dbReference type="Gene3D" id="3.40.50.300">
    <property type="entry name" value="P-loop containing nucleotide triphosphate hydrolases"/>
    <property type="match status" value="1"/>
</dbReference>
<dbReference type="AlphaFoldDB" id="A0A0H4VZG8"/>
<evidence type="ECO:0008006" key="3">
    <source>
        <dbReference type="Google" id="ProtNLM"/>
    </source>
</evidence>
<evidence type="ECO:0000313" key="1">
    <source>
        <dbReference type="EMBL" id="AKQ42583.2"/>
    </source>
</evidence>
<evidence type="ECO:0000313" key="2">
    <source>
        <dbReference type="Proteomes" id="UP000059113"/>
    </source>
</evidence>
<dbReference type="Proteomes" id="UP000059113">
    <property type="component" value="Chromosome"/>
</dbReference>
<dbReference type="EMBL" id="CP011310">
    <property type="protein sequence ID" value="AKQ42583.2"/>
    <property type="molecule type" value="Genomic_DNA"/>
</dbReference>
<reference evidence="2" key="2">
    <citation type="submission" date="2015-04" db="EMBL/GenBank/DDBJ databases">
        <title>The complete genome sequence of Erythrobacter sp. s21-N3.</title>
        <authorList>
            <person name="Zhuang L."/>
            <person name="Liu Y."/>
            <person name="Shao Z."/>
        </authorList>
    </citation>
    <scope>NUCLEOTIDE SEQUENCE [LARGE SCALE GENOMIC DNA]</scope>
    <source>
        <strain evidence="2">s21-N3</strain>
    </source>
</reference>
<keyword evidence="2" id="KW-1185">Reference proteome</keyword>
<organism evidence="1 2">
    <name type="scientific">Aurantiacibacter atlanticus</name>
    <dbReference type="NCBI Taxonomy" id="1648404"/>
    <lineage>
        <taxon>Bacteria</taxon>
        <taxon>Pseudomonadati</taxon>
        <taxon>Pseudomonadota</taxon>
        <taxon>Alphaproteobacteria</taxon>
        <taxon>Sphingomonadales</taxon>
        <taxon>Erythrobacteraceae</taxon>
        <taxon>Aurantiacibacter</taxon>
    </lineage>
</organism>
<proteinExistence type="predicted"/>
<accession>A0A0H4VZG8</accession>
<name>A0A0H4VZG8_9SPHN</name>